<feature type="compositionally biased region" description="Basic and acidic residues" evidence="1">
    <location>
        <begin position="278"/>
        <end position="294"/>
    </location>
</feature>
<evidence type="ECO:0000313" key="4">
    <source>
        <dbReference type="RefSeq" id="XP_004490258.1"/>
    </source>
</evidence>
<dbReference type="OrthoDB" id="1911032at2759"/>
<organism evidence="2 5">
    <name type="scientific">Cicer arietinum</name>
    <name type="common">Chickpea</name>
    <name type="synonym">Garbanzo</name>
    <dbReference type="NCBI Taxonomy" id="3827"/>
    <lineage>
        <taxon>Eukaryota</taxon>
        <taxon>Viridiplantae</taxon>
        <taxon>Streptophyta</taxon>
        <taxon>Embryophyta</taxon>
        <taxon>Tracheophyta</taxon>
        <taxon>Spermatophyta</taxon>
        <taxon>Magnoliopsida</taxon>
        <taxon>eudicotyledons</taxon>
        <taxon>Gunneridae</taxon>
        <taxon>Pentapetalae</taxon>
        <taxon>rosids</taxon>
        <taxon>fabids</taxon>
        <taxon>Fabales</taxon>
        <taxon>Fabaceae</taxon>
        <taxon>Papilionoideae</taxon>
        <taxon>50 kb inversion clade</taxon>
        <taxon>NPAAA clade</taxon>
        <taxon>Hologalegina</taxon>
        <taxon>IRL clade</taxon>
        <taxon>Cicereae</taxon>
        <taxon>Cicer</taxon>
    </lineage>
</organism>
<feature type="region of interest" description="Disordered" evidence="1">
    <location>
        <begin position="278"/>
        <end position="304"/>
    </location>
</feature>
<dbReference type="PANTHER" id="PTHR33914:SF2">
    <property type="entry name" value="OS02G0582100 PROTEIN"/>
    <property type="match status" value="1"/>
</dbReference>
<dbReference type="RefSeq" id="XP_012568341.1">
    <property type="nucleotide sequence ID" value="XM_012712887.2"/>
</dbReference>
<dbReference type="GO" id="GO:0009786">
    <property type="term" value="P:regulation of asymmetric cell division"/>
    <property type="evidence" value="ECO:0007669"/>
    <property type="project" value="InterPro"/>
</dbReference>
<evidence type="ECO:0000313" key="3">
    <source>
        <dbReference type="RefSeq" id="XP_004490257.1"/>
    </source>
</evidence>
<dbReference type="PANTHER" id="PTHR33914">
    <property type="entry name" value="18S PRE-RIBOSOMAL ASSEMBLY PROTEIN GAR2-LIKE PROTEIN"/>
    <property type="match status" value="1"/>
</dbReference>
<dbReference type="Proteomes" id="UP000087171">
    <property type="component" value="Chromosome Ca2"/>
</dbReference>
<dbReference type="RefSeq" id="XP_004490258.1">
    <property type="nucleotide sequence ID" value="XM_004490201.3"/>
</dbReference>
<evidence type="ECO:0000313" key="2">
    <source>
        <dbReference type="Proteomes" id="UP000087171"/>
    </source>
</evidence>
<dbReference type="GeneID" id="101510436"/>
<reference evidence="3 4" key="2">
    <citation type="submission" date="2025-04" db="UniProtKB">
        <authorList>
            <consortium name="RefSeq"/>
        </authorList>
    </citation>
    <scope>IDENTIFICATION</scope>
    <source>
        <tissue evidence="3 4">Etiolated seedlings</tissue>
    </source>
</reference>
<dbReference type="STRING" id="3827.A0A1S3DZS0"/>
<reference evidence="2" key="1">
    <citation type="journal article" date="2013" name="Nat. Biotechnol.">
        <title>Draft genome sequence of chickpea (Cicer arietinum) provides a resource for trait improvement.</title>
        <authorList>
            <person name="Varshney R.K."/>
            <person name="Song C."/>
            <person name="Saxena R.K."/>
            <person name="Azam S."/>
            <person name="Yu S."/>
            <person name="Sharpe A.G."/>
            <person name="Cannon S."/>
            <person name="Baek J."/>
            <person name="Rosen B.D."/>
            <person name="Tar'an B."/>
            <person name="Millan T."/>
            <person name="Zhang X."/>
            <person name="Ramsay L.D."/>
            <person name="Iwata A."/>
            <person name="Wang Y."/>
            <person name="Nelson W."/>
            <person name="Farmer A.D."/>
            <person name="Gaur P.M."/>
            <person name="Soderlund C."/>
            <person name="Penmetsa R.V."/>
            <person name="Xu C."/>
            <person name="Bharti A.K."/>
            <person name="He W."/>
            <person name="Winter P."/>
            <person name="Zhao S."/>
            <person name="Hane J.K."/>
            <person name="Carrasquilla-Garcia N."/>
            <person name="Condie J.A."/>
            <person name="Upadhyaya H.D."/>
            <person name="Luo M.C."/>
            <person name="Thudi M."/>
            <person name="Gowda C.L."/>
            <person name="Singh N.P."/>
            <person name="Lichtenzveig J."/>
            <person name="Gali K.K."/>
            <person name="Rubio J."/>
            <person name="Nadarajan N."/>
            <person name="Dolezel J."/>
            <person name="Bansal K.C."/>
            <person name="Xu X."/>
            <person name="Edwards D."/>
            <person name="Zhang G."/>
            <person name="Kahl G."/>
            <person name="Gil J."/>
            <person name="Singh K.B."/>
            <person name="Datta S.K."/>
            <person name="Jackson S.A."/>
            <person name="Wang J."/>
            <person name="Cook D.R."/>
        </authorList>
    </citation>
    <scope>NUCLEOTIDE SEQUENCE [LARGE SCALE GENOMIC DNA]</scope>
    <source>
        <strain evidence="2">cv. CDC Frontier</strain>
    </source>
</reference>
<dbReference type="PaxDb" id="3827-XP_004490257.1"/>
<dbReference type="RefSeq" id="XP_004490257.1">
    <property type="nucleotide sequence ID" value="XM_004490200.3"/>
</dbReference>
<evidence type="ECO:0000256" key="1">
    <source>
        <dbReference type="SAM" id="MobiDB-lite"/>
    </source>
</evidence>
<dbReference type="AlphaFoldDB" id="A0A1S3DZS0"/>
<accession>A0A1S3DZS0</accession>
<sequence>MGVELESFEFNDSDQNSAGYKSRNQKAKEHENKGSKNVKSVDCMAEPKLEFYNSEIDLKNDCEAHVVGLVEPKSPSSKDKRGLDPSPYDIDSVACMTMPKLEFYDSMVDLKSDYESKVMNSIGPVSHSSNDIGSFMKFANDKQSVRKSFDSPSSDPLQADTFQSSVDVFVDQTVTKCEPEQVVSYDENSYHVVKDICVDKGVLTKHKFVFEETNDEKVYNFFPLESFDNNQKQNDDAGIKELNRPTTEESDHVMLKDGDEIEDLSNNVTKAMDLHDDAKDYVPTDDKDEQHSGEPDFLSQSKDSNNMVEQAVLATPALGLAIDELNSDGTRSLAYHFGSSAPAGCVKNEFHQLEGCNCNETQLPFMTVKGSSNDFAEIHQSETTQNRCGLGESSFSAAGAVSGRISYSGSIPYSGSISIRSDSSTTSTRSFAFPILQSEWNSSPVRMEKPERSRYRKHRNWRNGLLCCKF</sequence>
<feature type="compositionally biased region" description="Acidic residues" evidence="1">
    <location>
        <begin position="1"/>
        <end position="12"/>
    </location>
</feature>
<gene>
    <name evidence="3 4 5" type="primary">LOC101510436</name>
</gene>
<protein>
    <submittedName>
        <fullName evidence="3 4">Uncharacterized protein LOC101510436</fullName>
    </submittedName>
</protein>
<name>A0A1S3DZS0_CICAR</name>
<evidence type="ECO:0000313" key="5">
    <source>
        <dbReference type="RefSeq" id="XP_012568341.1"/>
    </source>
</evidence>
<dbReference type="eggNOG" id="ENOG502QWDI">
    <property type="taxonomic scope" value="Eukaryota"/>
</dbReference>
<dbReference type="InterPro" id="IPR040378">
    <property type="entry name" value="BASL"/>
</dbReference>
<keyword evidence="2" id="KW-1185">Reference proteome</keyword>
<proteinExistence type="predicted"/>
<dbReference type="KEGG" id="cam:101510436"/>
<feature type="region of interest" description="Disordered" evidence="1">
    <location>
        <begin position="1"/>
        <end position="39"/>
    </location>
</feature>